<sequence length="94" mass="10929">MTIPAVVEHLISELKSCDEHDYTETFTKKHNIELQKETNKVFLVKSARDNNSSQDNDLSEYEERDGDSVVKRYYEWEIGDKYPPHSTSSGYVVI</sequence>
<evidence type="ECO:0000256" key="1">
    <source>
        <dbReference type="SAM" id="MobiDB-lite"/>
    </source>
</evidence>
<evidence type="ECO:0000313" key="3">
    <source>
        <dbReference type="Proteomes" id="UP000191160"/>
    </source>
</evidence>
<name>A0A1T1H402_9GAMM</name>
<evidence type="ECO:0000313" key="2">
    <source>
        <dbReference type="EMBL" id="OOV84583.1"/>
    </source>
</evidence>
<dbReference type="AlphaFoldDB" id="A0A1T1H402"/>
<comment type="caution">
    <text evidence="2">The sequence shown here is derived from an EMBL/GenBank/DDBJ whole genome shotgun (WGS) entry which is preliminary data.</text>
</comment>
<reference evidence="2 3" key="1">
    <citation type="submission" date="2017-02" db="EMBL/GenBank/DDBJ databases">
        <title>Acinetobacter sp. ANC 4945, whole genome shotgun sequencing project.</title>
        <authorList>
            <person name="Radolfova-Krizova L."/>
            <person name="Al Atrouni A."/>
            <person name="Nemec A."/>
        </authorList>
    </citation>
    <scope>NUCLEOTIDE SEQUENCE [LARGE SCALE GENOMIC DNA]</scope>
    <source>
        <strain evidence="2 3">ANC 4945</strain>
    </source>
</reference>
<accession>A0A1T1H402</accession>
<dbReference type="Proteomes" id="UP000191160">
    <property type="component" value="Unassembled WGS sequence"/>
</dbReference>
<dbReference type="EMBL" id="MVKX01000003">
    <property type="protein sequence ID" value="OOV84583.1"/>
    <property type="molecule type" value="Genomic_DNA"/>
</dbReference>
<keyword evidence="3" id="KW-1185">Reference proteome</keyword>
<dbReference type="RefSeq" id="WP_078189735.1">
    <property type="nucleotide sequence ID" value="NZ_JAMCOZ010000006.1"/>
</dbReference>
<proteinExistence type="predicted"/>
<protein>
    <submittedName>
        <fullName evidence="2">Uncharacterized protein</fullName>
    </submittedName>
</protein>
<feature type="region of interest" description="Disordered" evidence="1">
    <location>
        <begin position="46"/>
        <end position="66"/>
    </location>
</feature>
<gene>
    <name evidence="2" type="ORF">B1202_06365</name>
</gene>
<organism evidence="2 3">
    <name type="scientific">Acinetobacter amyesii</name>
    <dbReference type="NCBI Taxonomy" id="2942470"/>
    <lineage>
        <taxon>Bacteria</taxon>
        <taxon>Pseudomonadati</taxon>
        <taxon>Pseudomonadota</taxon>
        <taxon>Gammaproteobacteria</taxon>
        <taxon>Moraxellales</taxon>
        <taxon>Moraxellaceae</taxon>
        <taxon>Acinetobacter</taxon>
    </lineage>
</organism>